<protein>
    <recommendedName>
        <fullName evidence="1">ISXO2-like transposase domain-containing protein</fullName>
    </recommendedName>
</protein>
<organism evidence="2 3">
    <name type="scientific">Trichuris suis</name>
    <name type="common">pig whipworm</name>
    <dbReference type="NCBI Taxonomy" id="68888"/>
    <lineage>
        <taxon>Eukaryota</taxon>
        <taxon>Metazoa</taxon>
        <taxon>Ecdysozoa</taxon>
        <taxon>Nematoda</taxon>
        <taxon>Enoplea</taxon>
        <taxon>Dorylaimia</taxon>
        <taxon>Trichinellida</taxon>
        <taxon>Trichuridae</taxon>
        <taxon>Trichuris</taxon>
    </lineage>
</organism>
<gene>
    <name evidence="2" type="ORF">M513_09491</name>
</gene>
<dbReference type="Pfam" id="PF12762">
    <property type="entry name" value="DDE_Tnp_IS1595"/>
    <property type="match status" value="1"/>
</dbReference>
<sequence length="272" mass="31221">MATVKNIRWLYETVKDEEGAAQFLRERGLLHSERLCPVCGEAMRQGRGGMAWCCYKRSCCREVSIRTGTWFERINKSVTARWNRHLRQVVVEALAEAPVQLGGPSRNVELDQFLFSRSKYNRGKRYPQQWVFRGTCRETGDAFVVPLEDQSSQTLLPSIQRHVRAGTTVITDEWRAYRCLGREAYKHLRVNYSVNFVDRATGGHMQSVESLCAQAKWRCGTRRSALRSHLCEFTWRKRLAASDDAFDAILADILRLHLPRSDASPTSIPVPQ</sequence>
<evidence type="ECO:0000259" key="1">
    <source>
        <dbReference type="SMART" id="SM01126"/>
    </source>
</evidence>
<evidence type="ECO:0000313" key="3">
    <source>
        <dbReference type="Proteomes" id="UP000030764"/>
    </source>
</evidence>
<dbReference type="EMBL" id="KL363266">
    <property type="protein sequence ID" value="KFD49659.1"/>
    <property type="molecule type" value="Genomic_DNA"/>
</dbReference>
<feature type="domain" description="ISXO2-like transposase" evidence="1">
    <location>
        <begin position="100"/>
        <end position="238"/>
    </location>
</feature>
<proteinExistence type="predicted"/>
<dbReference type="PANTHER" id="PTHR47163">
    <property type="entry name" value="DDE_TNP_IS1595 DOMAIN-CONTAINING PROTEIN"/>
    <property type="match status" value="1"/>
</dbReference>
<keyword evidence="3" id="KW-1185">Reference proteome</keyword>
<dbReference type="PANTHER" id="PTHR47163:SF2">
    <property type="entry name" value="SI:DKEY-17M8.2"/>
    <property type="match status" value="1"/>
</dbReference>
<dbReference type="AlphaFoldDB" id="A0A085LXG3"/>
<name>A0A085LXG3_9BILA</name>
<reference evidence="2 3" key="1">
    <citation type="journal article" date="2014" name="Nat. Genet.">
        <title>Genome and transcriptome of the porcine whipworm Trichuris suis.</title>
        <authorList>
            <person name="Jex A.R."/>
            <person name="Nejsum P."/>
            <person name="Schwarz E.M."/>
            <person name="Hu L."/>
            <person name="Young N.D."/>
            <person name="Hall R.S."/>
            <person name="Korhonen P.K."/>
            <person name="Liao S."/>
            <person name="Thamsborg S."/>
            <person name="Xia J."/>
            <person name="Xu P."/>
            <person name="Wang S."/>
            <person name="Scheerlinck J.P."/>
            <person name="Hofmann A."/>
            <person name="Sternberg P.W."/>
            <person name="Wang J."/>
            <person name="Gasser R.B."/>
        </authorList>
    </citation>
    <scope>NUCLEOTIDE SEQUENCE [LARGE SCALE GENOMIC DNA]</scope>
    <source>
        <strain evidence="2">DCEP-RM93M</strain>
    </source>
</reference>
<dbReference type="SMART" id="SM01126">
    <property type="entry name" value="DDE_Tnp_IS1595"/>
    <property type="match status" value="1"/>
</dbReference>
<dbReference type="InterPro" id="IPR053164">
    <property type="entry name" value="IS1016-like_transposase"/>
</dbReference>
<dbReference type="InterPro" id="IPR024445">
    <property type="entry name" value="Tnp_ISXO2-like"/>
</dbReference>
<evidence type="ECO:0000313" key="2">
    <source>
        <dbReference type="EMBL" id="KFD49659.1"/>
    </source>
</evidence>
<dbReference type="Proteomes" id="UP000030764">
    <property type="component" value="Unassembled WGS sequence"/>
</dbReference>
<accession>A0A085LXG3</accession>